<accession>A0ABU3BVU7</accession>
<protein>
    <recommendedName>
        <fullName evidence="3">Flagellar protein FliO/FliZ</fullName>
    </recommendedName>
</protein>
<dbReference type="Proteomes" id="UP001251857">
    <property type="component" value="Unassembled WGS sequence"/>
</dbReference>
<reference evidence="1 2" key="1">
    <citation type="submission" date="2023-09" db="EMBL/GenBank/DDBJ databases">
        <authorList>
            <person name="Rey-Velasco X."/>
        </authorList>
    </citation>
    <scope>NUCLEOTIDE SEQUENCE [LARGE SCALE GENOMIC DNA]</scope>
    <source>
        <strain evidence="1 2">W335</strain>
    </source>
</reference>
<evidence type="ECO:0008006" key="3">
    <source>
        <dbReference type="Google" id="ProtNLM"/>
    </source>
</evidence>
<keyword evidence="2" id="KW-1185">Reference proteome</keyword>
<dbReference type="EMBL" id="JAVRIB010000001">
    <property type="protein sequence ID" value="MDT0633420.1"/>
    <property type="molecule type" value="Genomic_DNA"/>
</dbReference>
<evidence type="ECO:0000313" key="1">
    <source>
        <dbReference type="EMBL" id="MDT0633420.1"/>
    </source>
</evidence>
<name>A0ABU3BVU7_9GAMM</name>
<dbReference type="RefSeq" id="WP_311651123.1">
    <property type="nucleotide sequence ID" value="NZ_JAVRIB010000001.1"/>
</dbReference>
<organism evidence="1 2">
    <name type="scientific">Spectribacter hydrogenoxidans</name>
    <dbReference type="NCBI Taxonomy" id="3075608"/>
    <lineage>
        <taxon>Bacteria</taxon>
        <taxon>Pseudomonadati</taxon>
        <taxon>Pseudomonadota</taxon>
        <taxon>Gammaproteobacteria</taxon>
        <taxon>Salinisphaerales</taxon>
        <taxon>Salinisphaeraceae</taxon>
        <taxon>Spectribacter</taxon>
    </lineage>
</organism>
<evidence type="ECO:0000313" key="2">
    <source>
        <dbReference type="Proteomes" id="UP001251857"/>
    </source>
</evidence>
<gene>
    <name evidence="1" type="ORF">RM532_00470</name>
</gene>
<proteinExistence type="predicted"/>
<sequence length="120" mass="12877">MNAGWWVVLAGALLALVAAGLIWRQACGLRGRVDALGRDVSAADAEVRQAIASREGMCLIVEVADPLAVAAVHSRMAGPVSGVAPGLVRRRVYEQLRRELDEQLRERGIDARIGIHRGSD</sequence>
<comment type="caution">
    <text evidence="1">The sequence shown here is derived from an EMBL/GenBank/DDBJ whole genome shotgun (WGS) entry which is preliminary data.</text>
</comment>